<dbReference type="KEGG" id="pif:PITG_15985"/>
<dbReference type="VEuPathDB" id="FungiDB:PITG_15985"/>
<reference evidence="2" key="1">
    <citation type="journal article" date="2009" name="Nature">
        <title>Genome sequence and analysis of the Irish potato famine pathogen Phytophthora infestans.</title>
        <authorList>
            <consortium name="The Broad Institute Genome Sequencing Platform"/>
            <person name="Haas B.J."/>
            <person name="Kamoun S."/>
            <person name="Zody M.C."/>
            <person name="Jiang R.H."/>
            <person name="Handsaker R.E."/>
            <person name="Cano L.M."/>
            <person name="Grabherr M."/>
            <person name="Kodira C.D."/>
            <person name="Raffaele S."/>
            <person name="Torto-Alalibo T."/>
            <person name="Bozkurt T.O."/>
            <person name="Ah-Fong A.M."/>
            <person name="Alvarado L."/>
            <person name="Anderson V.L."/>
            <person name="Armstrong M.R."/>
            <person name="Avrova A."/>
            <person name="Baxter L."/>
            <person name="Beynon J."/>
            <person name="Boevink P.C."/>
            <person name="Bollmann S.R."/>
            <person name="Bos J.I."/>
            <person name="Bulone V."/>
            <person name="Cai G."/>
            <person name="Cakir C."/>
            <person name="Carrington J.C."/>
            <person name="Chawner M."/>
            <person name="Conti L."/>
            <person name="Costanzo S."/>
            <person name="Ewan R."/>
            <person name="Fahlgren N."/>
            <person name="Fischbach M.A."/>
            <person name="Fugelstad J."/>
            <person name="Gilroy E.M."/>
            <person name="Gnerre S."/>
            <person name="Green P.J."/>
            <person name="Grenville-Briggs L.J."/>
            <person name="Griffith J."/>
            <person name="Grunwald N.J."/>
            <person name="Horn K."/>
            <person name="Horner N.R."/>
            <person name="Hu C.H."/>
            <person name="Huitema E."/>
            <person name="Jeong D.H."/>
            <person name="Jones A.M."/>
            <person name="Jones J.D."/>
            <person name="Jones R.W."/>
            <person name="Karlsson E.K."/>
            <person name="Kunjeti S.G."/>
            <person name="Lamour K."/>
            <person name="Liu Z."/>
            <person name="Ma L."/>
            <person name="Maclean D."/>
            <person name="Chibucos M.C."/>
            <person name="McDonald H."/>
            <person name="McWalters J."/>
            <person name="Meijer H.J."/>
            <person name="Morgan W."/>
            <person name="Morris P.F."/>
            <person name="Munro C.A."/>
            <person name="O'Neill K."/>
            <person name="Ospina-Giraldo M."/>
            <person name="Pinzon A."/>
            <person name="Pritchard L."/>
            <person name="Ramsahoye B."/>
            <person name="Ren Q."/>
            <person name="Restrepo S."/>
            <person name="Roy S."/>
            <person name="Sadanandom A."/>
            <person name="Savidor A."/>
            <person name="Schornack S."/>
            <person name="Schwartz D.C."/>
            <person name="Schumann U.D."/>
            <person name="Schwessinger B."/>
            <person name="Seyer L."/>
            <person name="Sharpe T."/>
            <person name="Silvar C."/>
            <person name="Song J."/>
            <person name="Studholme D.J."/>
            <person name="Sykes S."/>
            <person name="Thines M."/>
            <person name="van de Vondervoort P.J."/>
            <person name="Phuntumart V."/>
            <person name="Wawra S."/>
            <person name="Weide R."/>
            <person name="Win J."/>
            <person name="Young C."/>
            <person name="Zhou S."/>
            <person name="Fry W."/>
            <person name="Meyers B.C."/>
            <person name="van West P."/>
            <person name="Ristaino J."/>
            <person name="Govers F."/>
            <person name="Birch P.R."/>
            <person name="Whisson S.C."/>
            <person name="Judelson H.S."/>
            <person name="Nusbaum C."/>
        </authorList>
    </citation>
    <scope>NUCLEOTIDE SEQUENCE [LARGE SCALE GENOMIC DNA]</scope>
    <source>
        <strain evidence="2">T30-4</strain>
    </source>
</reference>
<protein>
    <submittedName>
        <fullName evidence="1">Uncharacterized protein</fullName>
    </submittedName>
</protein>
<dbReference type="GeneID" id="9465671"/>
<evidence type="ECO:0000313" key="1">
    <source>
        <dbReference type="EMBL" id="EEY64572.1"/>
    </source>
</evidence>
<name>D0NSL0_PHYIT</name>
<keyword evidence="2" id="KW-1185">Reference proteome</keyword>
<evidence type="ECO:0000313" key="2">
    <source>
        <dbReference type="Proteomes" id="UP000006643"/>
    </source>
</evidence>
<dbReference type="InParanoid" id="D0NSL0"/>
<dbReference type="HOGENOM" id="CLU_1762384_0_0_1"/>
<accession>D0NSL0</accession>
<dbReference type="EMBL" id="DS028158">
    <property type="protein sequence ID" value="EEY64572.1"/>
    <property type="molecule type" value="Genomic_DNA"/>
</dbReference>
<dbReference type="RefSeq" id="XP_002897772.1">
    <property type="nucleotide sequence ID" value="XM_002897726.1"/>
</dbReference>
<dbReference type="AlphaFoldDB" id="D0NSL0"/>
<sequence length="148" mass="16809">MEHIFWGSTSRGKWRHTRKLGSLLSDVEDLTIRKHLTADHLDSANKVSEATRLCLYSACFLPIMLYNCDNHFIFSNFSASSAVGWRGPHCTTLPLGLASDLDTTPLDYEQPTVQDLENLHQLIHIDLLGTAFGVLCLSISHRKWIRRM</sequence>
<organism evidence="1 2">
    <name type="scientific">Phytophthora infestans (strain T30-4)</name>
    <name type="common">Potato late blight agent</name>
    <dbReference type="NCBI Taxonomy" id="403677"/>
    <lineage>
        <taxon>Eukaryota</taxon>
        <taxon>Sar</taxon>
        <taxon>Stramenopiles</taxon>
        <taxon>Oomycota</taxon>
        <taxon>Peronosporomycetes</taxon>
        <taxon>Peronosporales</taxon>
        <taxon>Peronosporaceae</taxon>
        <taxon>Phytophthora</taxon>
    </lineage>
</organism>
<proteinExistence type="predicted"/>
<dbReference type="Proteomes" id="UP000006643">
    <property type="component" value="Unassembled WGS sequence"/>
</dbReference>
<gene>
    <name evidence="1" type="ORF">PITG_15985</name>
</gene>